<accession>A0A8C8YTS3</accession>
<keyword evidence="2" id="KW-1133">Transmembrane helix</keyword>
<name>A0A8C8YTS3_PROSS</name>
<organism evidence="3 4">
    <name type="scientific">Prolemur simus</name>
    <name type="common">Greater bamboo lemur</name>
    <name type="synonym">Hapalemur simus</name>
    <dbReference type="NCBI Taxonomy" id="1328070"/>
    <lineage>
        <taxon>Eukaryota</taxon>
        <taxon>Metazoa</taxon>
        <taxon>Chordata</taxon>
        <taxon>Craniata</taxon>
        <taxon>Vertebrata</taxon>
        <taxon>Euteleostomi</taxon>
        <taxon>Mammalia</taxon>
        <taxon>Eutheria</taxon>
        <taxon>Euarchontoglires</taxon>
        <taxon>Primates</taxon>
        <taxon>Strepsirrhini</taxon>
        <taxon>Lemuriformes</taxon>
        <taxon>Lemuridae</taxon>
        <taxon>Prolemur</taxon>
    </lineage>
</organism>
<dbReference type="InterPro" id="IPR038780">
    <property type="entry name" value="ALN"/>
</dbReference>
<keyword evidence="2" id="KW-0472">Membrane</keyword>
<reference evidence="3" key="2">
    <citation type="submission" date="2025-09" db="UniProtKB">
        <authorList>
            <consortium name="Ensembl"/>
        </authorList>
    </citation>
    <scope>IDENTIFICATION</scope>
</reference>
<dbReference type="AlphaFoldDB" id="A0A8C8YTS3"/>
<evidence type="ECO:0000256" key="1">
    <source>
        <dbReference type="SAM" id="MobiDB-lite"/>
    </source>
</evidence>
<evidence type="ECO:0000313" key="3">
    <source>
        <dbReference type="Ensembl" id="ENSPSMP00000004381.1"/>
    </source>
</evidence>
<reference evidence="3" key="1">
    <citation type="submission" date="2025-08" db="UniProtKB">
        <authorList>
            <consortium name="Ensembl"/>
        </authorList>
    </citation>
    <scope>IDENTIFICATION</scope>
</reference>
<keyword evidence="4" id="KW-1185">Reference proteome</keyword>
<feature type="compositionally biased region" description="Polar residues" evidence="1">
    <location>
        <begin position="49"/>
        <end position="63"/>
    </location>
</feature>
<protein>
    <submittedName>
        <fullName evidence="3">Uncharacterized protein</fullName>
    </submittedName>
</protein>
<dbReference type="Pfam" id="PF17696">
    <property type="entry name" value="ALN"/>
    <property type="match status" value="1"/>
</dbReference>
<dbReference type="Proteomes" id="UP000694414">
    <property type="component" value="Unplaced"/>
</dbReference>
<evidence type="ECO:0000313" key="4">
    <source>
        <dbReference type="Proteomes" id="UP000694414"/>
    </source>
</evidence>
<evidence type="ECO:0000256" key="2">
    <source>
        <dbReference type="SAM" id="Phobius"/>
    </source>
</evidence>
<dbReference type="PANTHER" id="PTHR37367:SF1">
    <property type="entry name" value="CHROMOSOME 4 OPEN READING FRAME 3"/>
    <property type="match status" value="1"/>
</dbReference>
<dbReference type="Ensembl" id="ENSPSMT00000005294.1">
    <property type="protein sequence ID" value="ENSPSMP00000004381.1"/>
    <property type="gene ID" value="ENSPSMG00000003514.1"/>
</dbReference>
<dbReference type="GeneTree" id="ENSGT00960000189640"/>
<feature type="region of interest" description="Disordered" evidence="1">
    <location>
        <begin position="42"/>
        <end position="63"/>
    </location>
</feature>
<sequence length="95" mass="10803">MCRWQRAREKSEERVCVFGKQGAPGPLQPAARRTRCWSGAVQGWGGTATRRTSQIPGPSWPTSQANGLPQHSCWLDLWCFILFNPVMFFFVYLLS</sequence>
<feature type="transmembrane region" description="Helical" evidence="2">
    <location>
        <begin position="73"/>
        <end position="94"/>
    </location>
</feature>
<dbReference type="PANTHER" id="PTHR37367">
    <property type="entry name" value="CHROMOSOME 4 OPEN READING FRAME 3"/>
    <property type="match status" value="1"/>
</dbReference>
<keyword evidence="2" id="KW-0812">Transmembrane</keyword>
<proteinExistence type="predicted"/>